<evidence type="ECO:0000313" key="12">
    <source>
        <dbReference type="Proteomes" id="UP000293291"/>
    </source>
</evidence>
<evidence type="ECO:0000256" key="1">
    <source>
        <dbReference type="ARBA" id="ARBA00001726"/>
    </source>
</evidence>
<dbReference type="Proteomes" id="UP000293291">
    <property type="component" value="Unassembled WGS sequence"/>
</dbReference>
<evidence type="ECO:0000256" key="4">
    <source>
        <dbReference type="ARBA" id="ARBA00013186"/>
    </source>
</evidence>
<evidence type="ECO:0000256" key="6">
    <source>
        <dbReference type="ARBA" id="ARBA00022833"/>
    </source>
</evidence>
<comment type="caution">
    <text evidence="11">The sequence shown here is derived from an EMBL/GenBank/DDBJ whole genome shotgun (WGS) entry which is preliminary data.</text>
</comment>
<dbReference type="InterPro" id="IPR036409">
    <property type="entry name" value="Aldolase_II/adducin_N_sf"/>
</dbReference>
<dbReference type="FunFam" id="3.40.225.10:FF:000001">
    <property type="entry name" value="L-ribulose-5-phosphate 4-epimerase UlaF"/>
    <property type="match status" value="1"/>
</dbReference>
<dbReference type="GO" id="GO:0005829">
    <property type="term" value="C:cytosol"/>
    <property type="evidence" value="ECO:0007669"/>
    <property type="project" value="TreeGrafter"/>
</dbReference>
<dbReference type="AlphaFoldDB" id="A0A4V1RMR5"/>
<dbReference type="PANTHER" id="PTHR22789:SF8">
    <property type="entry name" value="L-RIBULOSE-5-PHOSPHATE 4-EPIMERASE SGBE"/>
    <property type="match status" value="1"/>
</dbReference>
<keyword evidence="12" id="KW-1185">Reference proteome</keyword>
<protein>
    <recommendedName>
        <fullName evidence="4">L-ribulose-5-phosphate 4-epimerase</fullName>
        <ecNumber evidence="4">5.1.3.4</ecNumber>
    </recommendedName>
    <alternativeName>
        <fullName evidence="9">Phosphoribulose isomerase</fullName>
    </alternativeName>
</protein>
<dbReference type="SUPFAM" id="SSF53639">
    <property type="entry name" value="AraD/HMP-PK domain-like"/>
    <property type="match status" value="1"/>
</dbReference>
<dbReference type="InterPro" id="IPR001303">
    <property type="entry name" value="Aldolase_II/adducin_N"/>
</dbReference>
<accession>A0A4V1RMR5</accession>
<comment type="cofactor">
    <cofactor evidence="2">
        <name>Zn(2+)</name>
        <dbReference type="ChEBI" id="CHEBI:29105"/>
    </cofactor>
</comment>
<dbReference type="InterPro" id="IPR050197">
    <property type="entry name" value="Aldolase_class_II_sugar_metab"/>
</dbReference>
<dbReference type="OrthoDB" id="9786287at2"/>
<keyword evidence="7" id="KW-0413">Isomerase</keyword>
<comment type="catalytic activity">
    <reaction evidence="1">
        <text>L-ribulose 5-phosphate = D-xylulose 5-phosphate</text>
        <dbReference type="Rhea" id="RHEA:22368"/>
        <dbReference type="ChEBI" id="CHEBI:57737"/>
        <dbReference type="ChEBI" id="CHEBI:58226"/>
        <dbReference type="EC" id="5.1.3.4"/>
    </reaction>
</comment>
<keyword evidence="8" id="KW-0119">Carbohydrate metabolism</keyword>
<comment type="similarity">
    <text evidence="3">Belongs to the aldolase class II family. AraD/FucA subfamily.</text>
</comment>
<gene>
    <name evidence="11" type="primary">araD</name>
    <name evidence="11" type="ORF">EUA07_06955</name>
</gene>
<feature type="domain" description="Class II aldolase/adducin N-terminal" evidence="10">
    <location>
        <begin position="15"/>
        <end position="207"/>
    </location>
</feature>
<evidence type="ECO:0000256" key="8">
    <source>
        <dbReference type="ARBA" id="ARBA00023277"/>
    </source>
</evidence>
<proteinExistence type="inferred from homology"/>
<dbReference type="SMART" id="SM01007">
    <property type="entry name" value="Aldolase_II"/>
    <property type="match status" value="1"/>
</dbReference>
<evidence type="ECO:0000259" key="10">
    <source>
        <dbReference type="SMART" id="SM01007"/>
    </source>
</evidence>
<dbReference type="PANTHER" id="PTHR22789">
    <property type="entry name" value="FUCULOSE PHOSPHATE ALDOLASE"/>
    <property type="match status" value="1"/>
</dbReference>
<evidence type="ECO:0000256" key="2">
    <source>
        <dbReference type="ARBA" id="ARBA00001947"/>
    </source>
</evidence>
<dbReference type="GO" id="GO:0046872">
    <property type="term" value="F:metal ion binding"/>
    <property type="evidence" value="ECO:0007669"/>
    <property type="project" value="UniProtKB-KW"/>
</dbReference>
<reference evidence="11 12" key="1">
    <citation type="submission" date="2019-01" db="EMBL/GenBank/DDBJ databases">
        <title>Novel species of Nocardioides.</title>
        <authorList>
            <person name="Liu Q."/>
            <person name="Xin Y.-H."/>
        </authorList>
    </citation>
    <scope>NUCLEOTIDE SEQUENCE [LARGE SCALE GENOMIC DNA]</scope>
    <source>
        <strain evidence="11 12">CGMCC 4.6875</strain>
    </source>
</reference>
<keyword evidence="5" id="KW-0479">Metal-binding</keyword>
<evidence type="ECO:0000256" key="3">
    <source>
        <dbReference type="ARBA" id="ARBA00010037"/>
    </source>
</evidence>
<dbReference type="Pfam" id="PF00596">
    <property type="entry name" value="Aldolase_II"/>
    <property type="match status" value="1"/>
</dbReference>
<dbReference type="GO" id="GO:0016832">
    <property type="term" value="F:aldehyde-lyase activity"/>
    <property type="evidence" value="ECO:0007669"/>
    <property type="project" value="TreeGrafter"/>
</dbReference>
<evidence type="ECO:0000313" key="11">
    <source>
        <dbReference type="EMBL" id="RYC03277.1"/>
    </source>
</evidence>
<name>A0A4V1RMR5_9ACTN</name>
<dbReference type="NCBIfam" id="NF006047">
    <property type="entry name" value="PRK08193.1"/>
    <property type="match status" value="1"/>
</dbReference>
<dbReference type="GO" id="GO:0008742">
    <property type="term" value="F:L-ribulose-phosphate 4-epimerase activity"/>
    <property type="evidence" value="ECO:0007669"/>
    <property type="project" value="UniProtKB-EC"/>
</dbReference>
<sequence length="249" mass="26419">MAGPVRGPVSDDLLREVLEANLVIPREGLATLTWGNVSGLDRERGIYVIKPSGVPYDELAVEHLVPVEVETGRVLAGDLKPSTDSETHRLLYLEHAGLGGVAHTHSTYAVSFAQAGRPVPVLGTTHADTFNGPVPLTRHLTADECARDYELNTGRVLVEAMGSRPGGDALDVPGALVAGHGPFTWGPSATKAVEHSVILEAVAQMALHTLALNPAATSPGHLFERHFTRKHGPDAYYGNPDRMVAAARA</sequence>
<dbReference type="Gene3D" id="3.40.225.10">
    <property type="entry name" value="Class II aldolase/adducin N-terminal domain"/>
    <property type="match status" value="1"/>
</dbReference>
<evidence type="ECO:0000256" key="5">
    <source>
        <dbReference type="ARBA" id="ARBA00022723"/>
    </source>
</evidence>
<evidence type="ECO:0000256" key="7">
    <source>
        <dbReference type="ARBA" id="ARBA00023235"/>
    </source>
</evidence>
<dbReference type="EMBL" id="SDWU01000006">
    <property type="protein sequence ID" value="RYC03277.1"/>
    <property type="molecule type" value="Genomic_DNA"/>
</dbReference>
<keyword evidence="6" id="KW-0862">Zinc</keyword>
<dbReference type="EC" id="5.1.3.4" evidence="4"/>
<dbReference type="GO" id="GO:0019323">
    <property type="term" value="P:pentose catabolic process"/>
    <property type="evidence" value="ECO:0007669"/>
    <property type="project" value="TreeGrafter"/>
</dbReference>
<organism evidence="11 12">
    <name type="scientific">Nocardioides ganghwensis</name>
    <dbReference type="NCBI Taxonomy" id="252230"/>
    <lineage>
        <taxon>Bacteria</taxon>
        <taxon>Bacillati</taxon>
        <taxon>Actinomycetota</taxon>
        <taxon>Actinomycetes</taxon>
        <taxon>Propionibacteriales</taxon>
        <taxon>Nocardioidaceae</taxon>
        <taxon>Nocardioides</taxon>
    </lineage>
</organism>
<evidence type="ECO:0000256" key="9">
    <source>
        <dbReference type="ARBA" id="ARBA00032206"/>
    </source>
</evidence>
<dbReference type="RefSeq" id="WP_129454268.1">
    <property type="nucleotide sequence ID" value="NZ_JACXYX010000009.1"/>
</dbReference>